<keyword evidence="2" id="KW-1185">Reference proteome</keyword>
<dbReference type="AlphaFoldDB" id="A0AAV5M8J1"/>
<dbReference type="EMBL" id="BPVZ01000203">
    <property type="protein sequence ID" value="GKV46150.1"/>
    <property type="molecule type" value="Genomic_DNA"/>
</dbReference>
<reference evidence="1 2" key="1">
    <citation type="journal article" date="2021" name="Commun. Biol.">
        <title>The genome of Shorea leprosula (Dipterocarpaceae) highlights the ecological relevance of drought in aseasonal tropical rainforests.</title>
        <authorList>
            <person name="Ng K.K.S."/>
            <person name="Kobayashi M.J."/>
            <person name="Fawcett J.A."/>
            <person name="Hatakeyama M."/>
            <person name="Paape T."/>
            <person name="Ng C.H."/>
            <person name="Ang C.C."/>
            <person name="Tnah L.H."/>
            <person name="Lee C.T."/>
            <person name="Nishiyama T."/>
            <person name="Sese J."/>
            <person name="O'Brien M.J."/>
            <person name="Copetti D."/>
            <person name="Mohd Noor M.I."/>
            <person name="Ong R.C."/>
            <person name="Putra M."/>
            <person name="Sireger I.Z."/>
            <person name="Indrioko S."/>
            <person name="Kosugi Y."/>
            <person name="Izuno A."/>
            <person name="Isagi Y."/>
            <person name="Lee S.L."/>
            <person name="Shimizu K.K."/>
        </authorList>
    </citation>
    <scope>NUCLEOTIDE SEQUENCE [LARGE SCALE GENOMIC DNA]</scope>
    <source>
        <strain evidence="1">214</strain>
    </source>
</reference>
<evidence type="ECO:0000313" key="1">
    <source>
        <dbReference type="EMBL" id="GKV46150.1"/>
    </source>
</evidence>
<dbReference type="Proteomes" id="UP001054252">
    <property type="component" value="Unassembled WGS sequence"/>
</dbReference>
<protein>
    <submittedName>
        <fullName evidence="1">Uncharacterized protein</fullName>
    </submittedName>
</protein>
<evidence type="ECO:0000313" key="2">
    <source>
        <dbReference type="Proteomes" id="UP001054252"/>
    </source>
</evidence>
<comment type="caution">
    <text evidence="1">The sequence shown here is derived from an EMBL/GenBank/DDBJ whole genome shotgun (WGS) entry which is preliminary data.</text>
</comment>
<accession>A0AAV5M8J1</accession>
<name>A0AAV5M8J1_9ROSI</name>
<gene>
    <name evidence="1" type="ORF">SLEP1_g53158</name>
</gene>
<organism evidence="1 2">
    <name type="scientific">Rubroshorea leprosula</name>
    <dbReference type="NCBI Taxonomy" id="152421"/>
    <lineage>
        <taxon>Eukaryota</taxon>
        <taxon>Viridiplantae</taxon>
        <taxon>Streptophyta</taxon>
        <taxon>Embryophyta</taxon>
        <taxon>Tracheophyta</taxon>
        <taxon>Spermatophyta</taxon>
        <taxon>Magnoliopsida</taxon>
        <taxon>eudicotyledons</taxon>
        <taxon>Gunneridae</taxon>
        <taxon>Pentapetalae</taxon>
        <taxon>rosids</taxon>
        <taxon>malvids</taxon>
        <taxon>Malvales</taxon>
        <taxon>Dipterocarpaceae</taxon>
        <taxon>Rubroshorea</taxon>
    </lineage>
</organism>
<proteinExistence type="predicted"/>
<sequence>MFICLQFHRGKSFLKSYLSINHGIVAIRILFYEAGVISLSYAVRIVSILSKMLLRILLFIEKMCFCDFGHRFFIYKVCGCK</sequence>